<keyword evidence="2" id="KW-1185">Reference proteome</keyword>
<dbReference type="PANTHER" id="PTHR11941:SF54">
    <property type="entry name" value="ENOYL-COA HYDRATASE, MITOCHONDRIAL"/>
    <property type="match status" value="1"/>
</dbReference>
<name>A0A5Q2RPT2_9ACTN</name>
<evidence type="ECO:0000313" key="1">
    <source>
        <dbReference type="EMBL" id="QGG96127.1"/>
    </source>
</evidence>
<dbReference type="EMBL" id="CP045851">
    <property type="protein sequence ID" value="QGG96127.1"/>
    <property type="molecule type" value="Genomic_DNA"/>
</dbReference>
<dbReference type="AlphaFoldDB" id="A0A5Q2RPT2"/>
<dbReference type="Gene3D" id="3.90.226.10">
    <property type="entry name" value="2-enoyl-CoA Hydratase, Chain A, domain 1"/>
    <property type="match status" value="1"/>
</dbReference>
<dbReference type="GO" id="GO:0006635">
    <property type="term" value="P:fatty acid beta-oxidation"/>
    <property type="evidence" value="ECO:0007669"/>
    <property type="project" value="TreeGrafter"/>
</dbReference>
<reference evidence="1 2" key="1">
    <citation type="submission" date="2019-11" db="EMBL/GenBank/DDBJ databases">
        <authorList>
            <person name="He Y."/>
        </authorList>
    </citation>
    <scope>NUCLEOTIDE SEQUENCE [LARGE SCALE GENOMIC DNA]</scope>
    <source>
        <strain evidence="1 2">SCSIO 58843</strain>
    </source>
</reference>
<dbReference type="KEGG" id="atq:GH723_14030"/>
<dbReference type="CDD" id="cd06558">
    <property type="entry name" value="crotonase-like"/>
    <property type="match status" value="1"/>
</dbReference>
<dbReference type="Pfam" id="PF00378">
    <property type="entry name" value="ECH_1"/>
    <property type="match status" value="1"/>
</dbReference>
<organism evidence="1 2">
    <name type="scientific">Actinomarinicola tropica</name>
    <dbReference type="NCBI Taxonomy" id="2789776"/>
    <lineage>
        <taxon>Bacteria</taxon>
        <taxon>Bacillati</taxon>
        <taxon>Actinomycetota</taxon>
        <taxon>Acidimicrobiia</taxon>
        <taxon>Acidimicrobiales</taxon>
        <taxon>Iamiaceae</taxon>
        <taxon>Actinomarinicola</taxon>
    </lineage>
</organism>
<dbReference type="PANTHER" id="PTHR11941">
    <property type="entry name" value="ENOYL-COA HYDRATASE-RELATED"/>
    <property type="match status" value="1"/>
</dbReference>
<accession>A0A5Q2RPT2</accession>
<proteinExistence type="predicted"/>
<evidence type="ECO:0000313" key="2">
    <source>
        <dbReference type="Proteomes" id="UP000334019"/>
    </source>
</evidence>
<dbReference type="RefSeq" id="WP_153760233.1">
    <property type="nucleotide sequence ID" value="NZ_CP045851.1"/>
</dbReference>
<sequence length="241" mass="24762">MSSDAAPTNAPVSVVIDDGVAVVRLDDGKANAVSHEAIDLVHAALDRSLEDARAVVIAGRPGRFSAGFDLKVMGAGDQPMQELVLAGAGLFLRLYGHPQPVVAACTGHALAGGAILLLAADTRIGAAGDFKVGLNEVGIGMTLPAFAVEMARDRLRTHLLTSATVLGQVFDPDGAVDAGYLDRVVAGDAVVDEAVAEARRLAELRSGAVAGTKRRLRAATLQRCRATLEDDVAELTAPPAG</sequence>
<protein>
    <submittedName>
        <fullName evidence="1">Crotonase/enoyl-CoA hydratase family protein</fullName>
    </submittedName>
</protein>
<dbReference type="NCBIfam" id="NF004858">
    <property type="entry name" value="PRK06213.1"/>
    <property type="match status" value="1"/>
</dbReference>
<dbReference type="InterPro" id="IPR029045">
    <property type="entry name" value="ClpP/crotonase-like_dom_sf"/>
</dbReference>
<dbReference type="GO" id="GO:0003824">
    <property type="term" value="F:catalytic activity"/>
    <property type="evidence" value="ECO:0007669"/>
    <property type="project" value="UniProtKB-ARBA"/>
</dbReference>
<gene>
    <name evidence="1" type="ORF">GH723_14030</name>
</gene>
<dbReference type="SUPFAM" id="SSF52096">
    <property type="entry name" value="ClpP/crotonase"/>
    <property type="match status" value="1"/>
</dbReference>
<dbReference type="InterPro" id="IPR001753">
    <property type="entry name" value="Enoyl-CoA_hydra/iso"/>
</dbReference>
<dbReference type="Proteomes" id="UP000334019">
    <property type="component" value="Chromosome"/>
</dbReference>